<feature type="chain" id="PRO_5011596878" description="Heavy-metal resistance" evidence="1">
    <location>
        <begin position="21"/>
        <end position="183"/>
    </location>
</feature>
<sequence length="183" mass="19464">MRILTLAIAAMLAGVGAAQAQLSPASPYSGLEHRTIKSLSDGQIADLRAGRGMGLALAAELNGYPGPVHVLELADRLGLSEDQRSRMQELHAAMKAETVPLGERLIVQEMDLDQQFARKSVTPVRLQAATAEIGATQGALRLAHLRYHLSTLDVLTPGQVRLYGELRGYGGPGGGQHGHKGHH</sequence>
<protein>
    <recommendedName>
        <fullName evidence="4">Heavy-metal resistance</fullName>
    </recommendedName>
</protein>
<dbReference type="RefSeq" id="WP_091138551.1">
    <property type="nucleotide sequence ID" value="NZ_FMVJ01000015.1"/>
</dbReference>
<dbReference type="Proteomes" id="UP000199569">
    <property type="component" value="Unassembled WGS sequence"/>
</dbReference>
<evidence type="ECO:0000313" key="2">
    <source>
        <dbReference type="EMBL" id="SCZ08671.1"/>
    </source>
</evidence>
<feature type="signal peptide" evidence="1">
    <location>
        <begin position="1"/>
        <end position="20"/>
    </location>
</feature>
<dbReference type="AlphaFoldDB" id="A0A1G5L898"/>
<dbReference type="EMBL" id="FMVJ01000015">
    <property type="protein sequence ID" value="SCZ08671.1"/>
    <property type="molecule type" value="Genomic_DNA"/>
</dbReference>
<name>A0A1G5L898_9HYPH</name>
<evidence type="ECO:0008006" key="4">
    <source>
        <dbReference type="Google" id="ProtNLM"/>
    </source>
</evidence>
<accession>A0A1G5L898</accession>
<gene>
    <name evidence="2" type="ORF">SAMN02927923_03978</name>
</gene>
<dbReference type="Gene3D" id="1.20.120.1490">
    <property type="match status" value="1"/>
</dbReference>
<reference evidence="2 3" key="1">
    <citation type="submission" date="2016-10" db="EMBL/GenBank/DDBJ databases">
        <authorList>
            <person name="de Groot N.N."/>
        </authorList>
    </citation>
    <scope>NUCLEOTIDE SEQUENCE [LARGE SCALE GENOMIC DNA]</scope>
    <source>
        <strain evidence="2 3">CGMCC 1.7666</strain>
    </source>
</reference>
<organism evidence="2 3">
    <name type="scientific">Microvirga guangxiensis</name>
    <dbReference type="NCBI Taxonomy" id="549386"/>
    <lineage>
        <taxon>Bacteria</taxon>
        <taxon>Pseudomonadati</taxon>
        <taxon>Pseudomonadota</taxon>
        <taxon>Alphaproteobacteria</taxon>
        <taxon>Hyphomicrobiales</taxon>
        <taxon>Methylobacteriaceae</taxon>
        <taxon>Microvirga</taxon>
    </lineage>
</organism>
<proteinExistence type="predicted"/>
<keyword evidence="3" id="KW-1185">Reference proteome</keyword>
<dbReference type="STRING" id="549386.SAMN02927923_03978"/>
<evidence type="ECO:0000256" key="1">
    <source>
        <dbReference type="SAM" id="SignalP"/>
    </source>
</evidence>
<evidence type="ECO:0000313" key="3">
    <source>
        <dbReference type="Proteomes" id="UP000199569"/>
    </source>
</evidence>
<dbReference type="OrthoDB" id="7353511at2"/>
<keyword evidence="1" id="KW-0732">Signal</keyword>